<dbReference type="GO" id="GO:0005886">
    <property type="term" value="C:plasma membrane"/>
    <property type="evidence" value="ECO:0007669"/>
    <property type="project" value="UniProtKB-SubCell"/>
</dbReference>
<dbReference type="InterPro" id="IPR050245">
    <property type="entry name" value="PrsA_foldase"/>
</dbReference>
<dbReference type="PROSITE" id="PS50198">
    <property type="entry name" value="PPIC_PPIASE_2"/>
    <property type="match status" value="1"/>
</dbReference>
<dbReference type="Gene3D" id="3.10.50.40">
    <property type="match status" value="1"/>
</dbReference>
<dbReference type="Pfam" id="PF13616">
    <property type="entry name" value="Rotamase_3"/>
    <property type="match status" value="1"/>
</dbReference>
<evidence type="ECO:0000256" key="6">
    <source>
        <dbReference type="ARBA" id="ARBA00023110"/>
    </source>
</evidence>
<keyword evidence="5 11" id="KW-0732">Signal</keyword>
<evidence type="ECO:0000256" key="3">
    <source>
        <dbReference type="ARBA" id="ARBA00006071"/>
    </source>
</evidence>
<evidence type="ECO:0000313" key="15">
    <source>
        <dbReference type="EMBL" id="QAS51704.1"/>
    </source>
</evidence>
<organism evidence="15 16">
    <name type="scientific">Halobacillus litoralis</name>
    <dbReference type="NCBI Taxonomy" id="45668"/>
    <lineage>
        <taxon>Bacteria</taxon>
        <taxon>Bacillati</taxon>
        <taxon>Bacillota</taxon>
        <taxon>Bacilli</taxon>
        <taxon>Bacillales</taxon>
        <taxon>Bacillaceae</taxon>
        <taxon>Halobacillus</taxon>
    </lineage>
</organism>
<dbReference type="InterPro" id="IPR037041">
    <property type="entry name" value="Trigger_fac_C_sf"/>
</dbReference>
<dbReference type="SUPFAM" id="SSF109998">
    <property type="entry name" value="Triger factor/SurA peptide-binding domain-like"/>
    <property type="match status" value="1"/>
</dbReference>
<evidence type="ECO:0000256" key="13">
    <source>
        <dbReference type="SAM" id="SignalP"/>
    </source>
</evidence>
<dbReference type="PROSITE" id="PS51257">
    <property type="entry name" value="PROKAR_LIPOPROTEIN"/>
    <property type="match status" value="1"/>
</dbReference>
<dbReference type="GO" id="GO:0006457">
    <property type="term" value="P:protein folding"/>
    <property type="evidence" value="ECO:0007669"/>
    <property type="project" value="UniProtKB-UniRule"/>
</dbReference>
<sequence>MKKLVITAALAASVFTLSACSSNADESEAVVETSGGEVTKEEFYQELKAKHGEQILQQLVMKEVLSDKYEVSDEAVNKEVESLKEQYGDQFEMVLQQSGFSNEDEFKETIRLSLLQEKAASEDIEISEEEMKNYYERMKTEVQASHILVSDEETAKEVKQKLEDGEDFASLASEYSSDGSAQQGGKLGWFGPGEMAAEFEDAAYSLEAGEVSDPVQTQFGFHIIKVTDKRDTEDVESYEDAKEEIKRTLISQKIDQAELQSKMDQLMQDAEIDVKDEDFKDLFSSEPAEGEQPAEEESKEEESKEEK</sequence>
<dbReference type="SUPFAM" id="SSF54534">
    <property type="entry name" value="FKBP-like"/>
    <property type="match status" value="1"/>
</dbReference>
<keyword evidence="6 11" id="KW-0697">Rotamase</keyword>
<dbReference type="InterPro" id="IPR027304">
    <property type="entry name" value="Trigger_fact/SurA_dom_sf"/>
</dbReference>
<proteinExistence type="inferred from homology"/>
<evidence type="ECO:0000256" key="1">
    <source>
        <dbReference type="ARBA" id="ARBA00000971"/>
    </source>
</evidence>
<dbReference type="GO" id="GO:0015031">
    <property type="term" value="P:protein transport"/>
    <property type="evidence" value="ECO:0007669"/>
    <property type="project" value="InterPro"/>
</dbReference>
<keyword evidence="4 11" id="KW-1003">Cell membrane</keyword>
<keyword evidence="7 11" id="KW-0472">Membrane</keyword>
<dbReference type="Gene3D" id="1.10.3120.10">
    <property type="entry name" value="Trigger factor, C-terminal domain"/>
    <property type="match status" value="1"/>
</dbReference>
<feature type="chain" id="PRO_5019166423" description="Foldase protein PrsA" evidence="13">
    <location>
        <begin position="25"/>
        <end position="307"/>
    </location>
</feature>
<evidence type="ECO:0000256" key="7">
    <source>
        <dbReference type="ARBA" id="ARBA00023136"/>
    </source>
</evidence>
<evidence type="ECO:0000313" key="16">
    <source>
        <dbReference type="Proteomes" id="UP000287756"/>
    </source>
</evidence>
<dbReference type="RefSeq" id="WP_128523680.1">
    <property type="nucleotide sequence ID" value="NZ_CANLVY010000008.1"/>
</dbReference>
<evidence type="ECO:0000256" key="11">
    <source>
        <dbReference type="HAMAP-Rule" id="MF_01145"/>
    </source>
</evidence>
<dbReference type="HAMAP" id="MF_01145">
    <property type="entry name" value="Foldase_PrsA"/>
    <property type="match status" value="1"/>
</dbReference>
<accession>A0A410MAE4</accession>
<dbReference type="OrthoDB" id="14196at2"/>
<feature type="domain" description="PpiC" evidence="14">
    <location>
        <begin position="139"/>
        <end position="228"/>
    </location>
</feature>
<dbReference type="PROSITE" id="PS01096">
    <property type="entry name" value="PPIC_PPIASE_1"/>
    <property type="match status" value="1"/>
</dbReference>
<evidence type="ECO:0000256" key="10">
    <source>
        <dbReference type="ARBA" id="ARBA00023288"/>
    </source>
</evidence>
<feature type="region of interest" description="Disordered" evidence="12">
    <location>
        <begin position="268"/>
        <end position="307"/>
    </location>
</feature>
<comment type="similarity">
    <text evidence="3 11">Belongs to the PrsA family.</text>
</comment>
<keyword evidence="10 11" id="KW-0449">Lipoprotein</keyword>
<comment type="catalytic activity">
    <reaction evidence="1 11">
        <text>[protein]-peptidylproline (omega=180) = [protein]-peptidylproline (omega=0)</text>
        <dbReference type="Rhea" id="RHEA:16237"/>
        <dbReference type="Rhea" id="RHEA-COMP:10747"/>
        <dbReference type="Rhea" id="RHEA-COMP:10748"/>
        <dbReference type="ChEBI" id="CHEBI:83833"/>
        <dbReference type="ChEBI" id="CHEBI:83834"/>
        <dbReference type="EC" id="5.2.1.8"/>
    </reaction>
</comment>
<reference evidence="15 16" key="1">
    <citation type="submission" date="2018-01" db="EMBL/GenBank/DDBJ databases">
        <title>The whole genome sequencing and assembly of Halobacillus litoralis ERB031 strain.</title>
        <authorList>
            <person name="Lee S.-J."/>
            <person name="Park M.-K."/>
            <person name="Kim J.-Y."/>
            <person name="Lee Y.-J."/>
            <person name="Yi H."/>
            <person name="Bahn Y.-S."/>
            <person name="Kim J.F."/>
            <person name="Lee D.-W."/>
        </authorList>
    </citation>
    <scope>NUCLEOTIDE SEQUENCE [LARGE SCALE GENOMIC DNA]</scope>
    <source>
        <strain evidence="15 16">ERB 031</strain>
    </source>
</reference>
<dbReference type="InterPro" id="IPR023059">
    <property type="entry name" value="Foldase_PrsA"/>
</dbReference>
<dbReference type="InterPro" id="IPR046357">
    <property type="entry name" value="PPIase_dom_sf"/>
</dbReference>
<dbReference type="InterPro" id="IPR000297">
    <property type="entry name" value="PPIase_PpiC"/>
</dbReference>
<dbReference type="KEGG" id="hli:HLI_05395"/>
<name>A0A410MAE4_9BACI</name>
<feature type="signal peptide" evidence="13">
    <location>
        <begin position="1"/>
        <end position="24"/>
    </location>
</feature>
<protein>
    <recommendedName>
        <fullName evidence="11">Foldase protein PrsA</fullName>
        <ecNumber evidence="11">5.2.1.8</ecNumber>
    </recommendedName>
</protein>
<dbReference type="AlphaFoldDB" id="A0A410MAE4"/>
<dbReference type="PANTHER" id="PTHR47245">
    <property type="entry name" value="PEPTIDYLPROLYL ISOMERASE"/>
    <property type="match status" value="1"/>
</dbReference>
<feature type="compositionally biased region" description="Acidic residues" evidence="12">
    <location>
        <begin position="288"/>
        <end position="300"/>
    </location>
</feature>
<evidence type="ECO:0000256" key="12">
    <source>
        <dbReference type="SAM" id="MobiDB-lite"/>
    </source>
</evidence>
<dbReference type="InterPro" id="IPR023058">
    <property type="entry name" value="PPIase_PpiC_CS"/>
</dbReference>
<evidence type="ECO:0000256" key="5">
    <source>
        <dbReference type="ARBA" id="ARBA00022729"/>
    </source>
</evidence>
<dbReference type="EMBL" id="CP026118">
    <property type="protein sequence ID" value="QAS51704.1"/>
    <property type="molecule type" value="Genomic_DNA"/>
</dbReference>
<comment type="subcellular location">
    <subcellularLocation>
        <location evidence="2 11">Cell membrane</location>
        <topology evidence="2 11">Lipid-anchor</topology>
    </subcellularLocation>
</comment>
<dbReference type="Proteomes" id="UP000287756">
    <property type="component" value="Chromosome"/>
</dbReference>
<dbReference type="GO" id="GO:0003755">
    <property type="term" value="F:peptidyl-prolyl cis-trans isomerase activity"/>
    <property type="evidence" value="ECO:0007669"/>
    <property type="project" value="UniProtKB-UniRule"/>
</dbReference>
<dbReference type="EC" id="5.2.1.8" evidence="11"/>
<keyword evidence="8 11" id="KW-0564">Palmitate</keyword>
<evidence type="ECO:0000256" key="9">
    <source>
        <dbReference type="ARBA" id="ARBA00023235"/>
    </source>
</evidence>
<evidence type="ECO:0000259" key="14">
    <source>
        <dbReference type="PROSITE" id="PS50198"/>
    </source>
</evidence>
<evidence type="ECO:0000256" key="8">
    <source>
        <dbReference type="ARBA" id="ARBA00023139"/>
    </source>
</evidence>
<comment type="function">
    <text evidence="11">Plays a major role in protein secretion by helping the post-translocational extracellular folding of several secreted proteins.</text>
</comment>
<dbReference type="PANTHER" id="PTHR47245:SF1">
    <property type="entry name" value="FOLDASE PROTEIN PRSA"/>
    <property type="match status" value="1"/>
</dbReference>
<evidence type="ECO:0000256" key="2">
    <source>
        <dbReference type="ARBA" id="ARBA00004193"/>
    </source>
</evidence>
<evidence type="ECO:0000256" key="4">
    <source>
        <dbReference type="ARBA" id="ARBA00022475"/>
    </source>
</evidence>
<keyword evidence="9 11" id="KW-0413">Isomerase</keyword>
<gene>
    <name evidence="11" type="primary">prsA</name>
    <name evidence="15" type="ORF">HLI_05395</name>
</gene>